<dbReference type="Pfam" id="PF00067">
    <property type="entry name" value="p450"/>
    <property type="match status" value="2"/>
</dbReference>
<dbReference type="Gene3D" id="1.10.630.10">
    <property type="entry name" value="Cytochrome P450"/>
    <property type="match status" value="2"/>
</dbReference>
<comment type="similarity">
    <text evidence="2">Belongs to the cytochrome P450 family.</text>
</comment>
<evidence type="ECO:0000256" key="3">
    <source>
        <dbReference type="ARBA" id="ARBA00022723"/>
    </source>
</evidence>
<dbReference type="InterPro" id="IPR001128">
    <property type="entry name" value="Cyt_P450"/>
</dbReference>
<comment type="caution">
    <text evidence="5">The sequence shown here is derived from an EMBL/GenBank/DDBJ whole genome shotgun (WGS) entry which is preliminary data.</text>
</comment>
<name>A0ABQ7T443_PHRPL</name>
<dbReference type="InterPro" id="IPR002401">
    <property type="entry name" value="Cyt_P450_E_grp-I"/>
</dbReference>
<protein>
    <submittedName>
        <fullName evidence="5">Uncharacterized protein</fullName>
    </submittedName>
</protein>
<evidence type="ECO:0000313" key="5">
    <source>
        <dbReference type="EMBL" id="KAH0624272.1"/>
    </source>
</evidence>
<keyword evidence="3" id="KW-0479">Metal-binding</keyword>
<dbReference type="Proteomes" id="UP000826234">
    <property type="component" value="Unassembled WGS sequence"/>
</dbReference>
<dbReference type="EMBL" id="JAIPUX010001880">
    <property type="protein sequence ID" value="KAH0624272.1"/>
    <property type="molecule type" value="Genomic_DNA"/>
</dbReference>
<organism evidence="5 6">
    <name type="scientific">Phrynosoma platyrhinos</name>
    <name type="common">Desert horned lizard</name>
    <dbReference type="NCBI Taxonomy" id="52577"/>
    <lineage>
        <taxon>Eukaryota</taxon>
        <taxon>Metazoa</taxon>
        <taxon>Chordata</taxon>
        <taxon>Craniata</taxon>
        <taxon>Vertebrata</taxon>
        <taxon>Euteleostomi</taxon>
        <taxon>Lepidosauria</taxon>
        <taxon>Squamata</taxon>
        <taxon>Bifurcata</taxon>
        <taxon>Unidentata</taxon>
        <taxon>Episquamata</taxon>
        <taxon>Toxicofera</taxon>
        <taxon>Iguania</taxon>
        <taxon>Phrynosomatidae</taxon>
        <taxon>Phrynosomatinae</taxon>
        <taxon>Phrynosoma</taxon>
    </lineage>
</organism>
<dbReference type="SUPFAM" id="SSF48264">
    <property type="entry name" value="Cytochrome P450"/>
    <property type="match status" value="1"/>
</dbReference>
<keyword evidence="6" id="KW-1185">Reference proteome</keyword>
<reference evidence="5 6" key="1">
    <citation type="journal article" date="2022" name="Gigascience">
        <title>A chromosome-level genome assembly and annotation of the desert horned lizard, Phrynosoma platyrhinos, provides insight into chromosomal rearrangements among reptiles.</title>
        <authorList>
            <person name="Koochekian N."/>
            <person name="Ascanio A."/>
            <person name="Farleigh K."/>
            <person name="Card D.C."/>
            <person name="Schield D.R."/>
            <person name="Castoe T.A."/>
            <person name="Jezkova T."/>
        </authorList>
    </citation>
    <scope>NUCLEOTIDE SEQUENCE [LARGE SCALE GENOMIC DNA]</scope>
    <source>
        <strain evidence="5">NK-2021</strain>
    </source>
</reference>
<sequence>MLGLIAVVLLVVHFTLKFWKVQKRRQLLPPGPPPLPVLGNLWELNFSIQEDKLHQIAKVYGNSFTLWMKESPLIVLNGFSAVKDGFTTYPEDLSERPASPFYRDLAQGKEDDTFHRLMEVSFSFSAGGAPFKLYDLLPRIIRNVPGPHKKKFAPYAYVRSFVKEEIKIHKANRTPGEPRDFIDCYLDQIEKNAEDPGSSFDEENMAQSITDLFFGGSESSATTMHWALLYMVAYPDVQAKVRKELEDVLGNSQTISYEDRERLPYTNAVIHEIQRFSKVVPTTFRRCMRDTVLNGFPMKKGTSALFNLASALYDPKQWKNPQQFDPNHFLDKSGNFLNREAFLQFGAVFFFYYVPGFRPKLFRFTIYYS</sequence>
<dbReference type="InterPro" id="IPR036396">
    <property type="entry name" value="Cyt_P450_sf"/>
</dbReference>
<evidence type="ECO:0000256" key="1">
    <source>
        <dbReference type="ARBA" id="ARBA00001971"/>
    </source>
</evidence>
<evidence type="ECO:0000256" key="2">
    <source>
        <dbReference type="ARBA" id="ARBA00010617"/>
    </source>
</evidence>
<keyword evidence="4" id="KW-0408">Iron</keyword>
<evidence type="ECO:0000256" key="4">
    <source>
        <dbReference type="ARBA" id="ARBA00023004"/>
    </source>
</evidence>
<gene>
    <name evidence="5" type="ORF">JD844_007958</name>
</gene>
<proteinExistence type="inferred from homology"/>
<comment type="cofactor">
    <cofactor evidence="1">
        <name>heme</name>
        <dbReference type="ChEBI" id="CHEBI:30413"/>
    </cofactor>
</comment>
<evidence type="ECO:0000313" key="6">
    <source>
        <dbReference type="Proteomes" id="UP000826234"/>
    </source>
</evidence>
<dbReference type="PANTHER" id="PTHR24300">
    <property type="entry name" value="CYTOCHROME P450 508A4-RELATED"/>
    <property type="match status" value="1"/>
</dbReference>
<dbReference type="InterPro" id="IPR050182">
    <property type="entry name" value="Cytochrome_P450_fam2"/>
</dbReference>
<dbReference type="PRINTS" id="PR00463">
    <property type="entry name" value="EP450I"/>
</dbReference>
<dbReference type="PANTHER" id="PTHR24300:SF368">
    <property type="entry name" value="CYTOCHROME P450, FAMILY 2, SUBFAMILY AB, POLYPEPTIDE 1"/>
    <property type="match status" value="1"/>
</dbReference>
<accession>A0ABQ7T443</accession>